<dbReference type="InterPro" id="IPR025563">
    <property type="entry name" value="DUF4286"/>
</dbReference>
<dbReference type="RefSeq" id="WP_134248450.1">
    <property type="nucleotide sequence ID" value="NZ_SNQI01000003.1"/>
</dbReference>
<evidence type="ECO:0000313" key="2">
    <source>
        <dbReference type="Proteomes" id="UP000298517"/>
    </source>
</evidence>
<dbReference type="Pfam" id="PF14114">
    <property type="entry name" value="DUF4286"/>
    <property type="match status" value="1"/>
</dbReference>
<reference evidence="1 2" key="1">
    <citation type="journal article" date="2011" name="J. Microbiol.">
        <title>Gramella jeungdoensis sp. nov., isolated from a solar saltern in Korea.</title>
        <authorList>
            <person name="Joung Y."/>
            <person name="Kim H."/>
            <person name="Jang T."/>
            <person name="Ahn T.S."/>
            <person name="Joh K."/>
        </authorList>
    </citation>
    <scope>NUCLEOTIDE SEQUENCE [LARGE SCALE GENOMIC DNA]</scope>
    <source>
        <strain evidence="1 2">KCTC 23123</strain>
    </source>
</reference>
<dbReference type="OrthoDB" id="1121837at2"/>
<dbReference type="EMBL" id="SNQI01000003">
    <property type="protein sequence ID" value="TEW74052.1"/>
    <property type="molecule type" value="Genomic_DNA"/>
</dbReference>
<comment type="caution">
    <text evidence="1">The sequence shown here is derived from an EMBL/GenBank/DDBJ whole genome shotgun (WGS) entry which is preliminary data.</text>
</comment>
<name>A0A4Y8ATP7_9FLAO</name>
<keyword evidence="2" id="KW-1185">Reference proteome</keyword>
<proteinExistence type="predicted"/>
<protein>
    <submittedName>
        <fullName evidence="1">DUF4286 family protein</fullName>
    </submittedName>
</protein>
<sequence length="110" mass="12919">MYIYNVTTNVDASIHQEWLKWMKEKHIPNMLSLGKFTNAKMIQVMVEEEMGGTTYAVQYTTDSLETLQEYYQQDAEKLRAEALHLFKDKIVAFRTELKVISEQFSMSVKN</sequence>
<dbReference type="AlphaFoldDB" id="A0A4Y8ATP7"/>
<gene>
    <name evidence="1" type="ORF">E2488_11300</name>
</gene>
<organism evidence="1 2">
    <name type="scientific">Gramella jeungdoensis</name>
    <dbReference type="NCBI Taxonomy" id="708091"/>
    <lineage>
        <taxon>Bacteria</taxon>
        <taxon>Pseudomonadati</taxon>
        <taxon>Bacteroidota</taxon>
        <taxon>Flavobacteriia</taxon>
        <taxon>Flavobacteriales</taxon>
        <taxon>Flavobacteriaceae</taxon>
        <taxon>Christiangramia</taxon>
    </lineage>
</organism>
<evidence type="ECO:0000313" key="1">
    <source>
        <dbReference type="EMBL" id="TEW74052.1"/>
    </source>
</evidence>
<dbReference type="Proteomes" id="UP000298517">
    <property type="component" value="Unassembled WGS sequence"/>
</dbReference>
<accession>A0A4Y8ATP7</accession>